<evidence type="ECO:0000313" key="10">
    <source>
        <dbReference type="Proteomes" id="UP000193498"/>
    </source>
</evidence>
<protein>
    <submittedName>
        <fullName evidence="9">ANTH-domain-containing protein</fullName>
    </submittedName>
</protein>
<dbReference type="GO" id="GO:0072583">
    <property type="term" value="P:clathrin-dependent endocytosis"/>
    <property type="evidence" value="ECO:0007669"/>
    <property type="project" value="InterPro"/>
</dbReference>
<dbReference type="OrthoDB" id="44015at2759"/>
<dbReference type="GO" id="GO:0030136">
    <property type="term" value="C:clathrin-coated vesicle"/>
    <property type="evidence" value="ECO:0007669"/>
    <property type="project" value="InterPro"/>
</dbReference>
<dbReference type="InterPro" id="IPR008942">
    <property type="entry name" value="ENTH_VHS"/>
</dbReference>
<dbReference type="InterPro" id="IPR011417">
    <property type="entry name" value="ANTH_dom"/>
</dbReference>
<feature type="region of interest" description="Disordered" evidence="7">
    <location>
        <begin position="277"/>
        <end position="332"/>
    </location>
</feature>
<dbReference type="FunFam" id="1.20.58.150:FF:000004">
    <property type="entry name" value="ENTH domain protein"/>
    <property type="match status" value="1"/>
</dbReference>
<comment type="caution">
    <text evidence="9">The sequence shown here is derived from an EMBL/GenBank/DDBJ whole genome shotgun (WGS) entry which is preliminary data.</text>
</comment>
<evidence type="ECO:0000256" key="2">
    <source>
        <dbReference type="ARBA" id="ARBA00004600"/>
    </source>
</evidence>
<dbReference type="InterPro" id="IPR014712">
    <property type="entry name" value="ANTH_dom_sf"/>
</dbReference>
<feature type="region of interest" description="Disordered" evidence="7">
    <location>
        <begin position="479"/>
        <end position="530"/>
    </location>
</feature>
<accession>A0A1Y1XYR5</accession>
<dbReference type="PROSITE" id="PS50942">
    <property type="entry name" value="ENTH"/>
    <property type="match status" value="1"/>
</dbReference>
<sequence length="540" mass="61054">MEKAILKATNRKCVEPKAKHVQTLIAASWSEIDAREIFGPLSSRLHDSSWVTVFKALIVAHRLLRDGCSERLYNQLSVQPGLFNVSGFRDKSGTNEQTKNIRSYAAYIEEKVLIYRETKKDFTQSKNGENSSLRKLTISQGLLKETRLLQRQISTLLNCNFYLDEVNNEVTLSAYCLLIKDLLKLFQCMNEAVINILEHYFEMEKIDARNSLEVYRTFTQLTERVLDYLNTARRIQGALDVNIPTLKHAPVSLALTLEEYLNNPDFENNRRQYLETKKIPQQNLDTSRSVETTASVTRSDTISPTTRLQPQSQPQFQAQPPLNQTATAPVAKAGPEKELIDFFASIEEDPSAFNNTINMSQPFGTINQPPSFGTQQIPFNQQPSQFQVTPQYSNTYQATPQYSNTFQANQFQQAPVTQIPPSSPSNPFQKQFTSQTVRSPTNPFSSQTVLAQNTNLQRSATNPFARMAAQPNPNALAWNLFNQGSSQHPSQGLNLNQNPNMNPNPNPNPNPNQFHPSMNNGFQPQPPNEMQLYRNAFGNA</sequence>
<evidence type="ECO:0000259" key="8">
    <source>
        <dbReference type="PROSITE" id="PS50942"/>
    </source>
</evidence>
<feature type="compositionally biased region" description="Low complexity" evidence="7">
    <location>
        <begin position="309"/>
        <end position="321"/>
    </location>
</feature>
<dbReference type="SUPFAM" id="SSF48464">
    <property type="entry name" value="ENTH/VHS domain"/>
    <property type="match status" value="1"/>
</dbReference>
<feature type="compositionally biased region" description="Polar residues" evidence="7">
    <location>
        <begin position="480"/>
        <end position="492"/>
    </location>
</feature>
<dbReference type="PANTHER" id="PTHR22951">
    <property type="entry name" value="CLATHRIN ASSEMBLY PROTEIN"/>
    <property type="match status" value="1"/>
</dbReference>
<organism evidence="9 10">
    <name type="scientific">Basidiobolus meristosporus CBS 931.73</name>
    <dbReference type="NCBI Taxonomy" id="1314790"/>
    <lineage>
        <taxon>Eukaryota</taxon>
        <taxon>Fungi</taxon>
        <taxon>Fungi incertae sedis</taxon>
        <taxon>Zoopagomycota</taxon>
        <taxon>Entomophthoromycotina</taxon>
        <taxon>Basidiobolomycetes</taxon>
        <taxon>Basidiobolales</taxon>
        <taxon>Basidiobolaceae</taxon>
        <taxon>Basidiobolus</taxon>
    </lineage>
</organism>
<evidence type="ECO:0000256" key="1">
    <source>
        <dbReference type="ARBA" id="ARBA00004496"/>
    </source>
</evidence>
<reference evidence="9 10" key="1">
    <citation type="submission" date="2016-07" db="EMBL/GenBank/DDBJ databases">
        <title>Pervasive Adenine N6-methylation of Active Genes in Fungi.</title>
        <authorList>
            <consortium name="DOE Joint Genome Institute"/>
            <person name="Mondo S.J."/>
            <person name="Dannebaum R.O."/>
            <person name="Kuo R.C."/>
            <person name="Labutti K."/>
            <person name="Haridas S."/>
            <person name="Kuo A."/>
            <person name="Salamov A."/>
            <person name="Ahrendt S.R."/>
            <person name="Lipzen A."/>
            <person name="Sullivan W."/>
            <person name="Andreopoulos W.B."/>
            <person name="Clum A."/>
            <person name="Lindquist E."/>
            <person name="Daum C."/>
            <person name="Ramamoorthy G.K."/>
            <person name="Gryganskyi A."/>
            <person name="Culley D."/>
            <person name="Magnuson J.K."/>
            <person name="James T.Y."/>
            <person name="O'Malley M.A."/>
            <person name="Stajich J.E."/>
            <person name="Spatafora J.W."/>
            <person name="Visel A."/>
            <person name="Grigoriev I.V."/>
        </authorList>
    </citation>
    <scope>NUCLEOTIDE SEQUENCE [LARGE SCALE GENOMIC DNA]</scope>
    <source>
        <strain evidence="9 10">CBS 931.73</strain>
    </source>
</reference>
<dbReference type="GO" id="GO:0032050">
    <property type="term" value="F:clathrin heavy chain binding"/>
    <property type="evidence" value="ECO:0007669"/>
    <property type="project" value="TreeGrafter"/>
</dbReference>
<dbReference type="InParanoid" id="A0A1Y1XYR5"/>
<evidence type="ECO:0000256" key="7">
    <source>
        <dbReference type="SAM" id="MobiDB-lite"/>
    </source>
</evidence>
<dbReference type="GO" id="GO:0005546">
    <property type="term" value="F:phosphatidylinositol-4,5-bisphosphate binding"/>
    <property type="evidence" value="ECO:0007669"/>
    <property type="project" value="TreeGrafter"/>
</dbReference>
<dbReference type="AlphaFoldDB" id="A0A1Y1XYR5"/>
<evidence type="ECO:0000313" key="9">
    <source>
        <dbReference type="EMBL" id="ORX90862.1"/>
    </source>
</evidence>
<feature type="domain" description="ENTH" evidence="8">
    <location>
        <begin position="1"/>
        <end position="122"/>
    </location>
</feature>
<name>A0A1Y1XYR5_9FUNG</name>
<keyword evidence="10" id="KW-1185">Reference proteome</keyword>
<dbReference type="SUPFAM" id="SSF89009">
    <property type="entry name" value="GAT-like domain"/>
    <property type="match status" value="1"/>
</dbReference>
<keyword evidence="6" id="KW-0168">Coated pit</keyword>
<dbReference type="STRING" id="1314790.A0A1Y1XYR5"/>
<dbReference type="InterPro" id="IPR013809">
    <property type="entry name" value="ENTH"/>
</dbReference>
<dbReference type="GO" id="GO:0000149">
    <property type="term" value="F:SNARE binding"/>
    <property type="evidence" value="ECO:0007669"/>
    <property type="project" value="TreeGrafter"/>
</dbReference>
<dbReference type="EMBL" id="MCFE01000356">
    <property type="protein sequence ID" value="ORX90862.1"/>
    <property type="molecule type" value="Genomic_DNA"/>
</dbReference>
<dbReference type="Pfam" id="PF07651">
    <property type="entry name" value="ANTH"/>
    <property type="match status" value="1"/>
</dbReference>
<comment type="subcellular location">
    <subcellularLocation>
        <location evidence="1">Cytoplasm</location>
    </subcellularLocation>
    <subcellularLocation>
        <location evidence="2">Membrane</location>
        <location evidence="2">Clathrin-coated pit</location>
    </subcellularLocation>
</comment>
<keyword evidence="3" id="KW-0963">Cytoplasm</keyword>
<dbReference type="Gene3D" id="1.25.40.90">
    <property type="match status" value="1"/>
</dbReference>
<dbReference type="GO" id="GO:0006900">
    <property type="term" value="P:vesicle budding from membrane"/>
    <property type="evidence" value="ECO:0007669"/>
    <property type="project" value="TreeGrafter"/>
</dbReference>
<dbReference type="InterPro" id="IPR048050">
    <property type="entry name" value="ANTH_N_plant"/>
</dbReference>
<gene>
    <name evidence="9" type="ORF">K493DRAFT_317678</name>
</gene>
<keyword evidence="4" id="KW-0254">Endocytosis</keyword>
<dbReference type="Proteomes" id="UP000193498">
    <property type="component" value="Unassembled WGS sequence"/>
</dbReference>
<dbReference type="CDD" id="cd03564">
    <property type="entry name" value="ANTH_N"/>
    <property type="match status" value="1"/>
</dbReference>
<evidence type="ECO:0000256" key="5">
    <source>
        <dbReference type="ARBA" id="ARBA00023136"/>
    </source>
</evidence>
<feature type="compositionally biased region" description="Polar residues" evidence="7">
    <location>
        <begin position="279"/>
        <end position="308"/>
    </location>
</feature>
<keyword evidence="5" id="KW-0472">Membrane</keyword>
<dbReference type="GO" id="GO:0005905">
    <property type="term" value="C:clathrin-coated pit"/>
    <property type="evidence" value="ECO:0007669"/>
    <property type="project" value="UniProtKB-SubCell"/>
</dbReference>
<dbReference type="Gene3D" id="1.20.58.150">
    <property type="entry name" value="ANTH domain"/>
    <property type="match status" value="1"/>
</dbReference>
<dbReference type="GO" id="GO:0048268">
    <property type="term" value="P:clathrin coat assembly"/>
    <property type="evidence" value="ECO:0007669"/>
    <property type="project" value="InterPro"/>
</dbReference>
<dbReference type="GO" id="GO:0005545">
    <property type="term" value="F:1-phosphatidylinositol binding"/>
    <property type="evidence" value="ECO:0007669"/>
    <property type="project" value="InterPro"/>
</dbReference>
<evidence type="ECO:0000256" key="4">
    <source>
        <dbReference type="ARBA" id="ARBA00022583"/>
    </source>
</evidence>
<evidence type="ECO:0000256" key="3">
    <source>
        <dbReference type="ARBA" id="ARBA00022490"/>
    </source>
</evidence>
<feature type="compositionally biased region" description="Polar residues" evidence="7">
    <location>
        <begin position="514"/>
        <end position="523"/>
    </location>
</feature>
<dbReference type="InterPro" id="IPR045192">
    <property type="entry name" value="AP180-like"/>
</dbReference>
<dbReference type="SMART" id="SM00273">
    <property type="entry name" value="ENTH"/>
    <property type="match status" value="1"/>
</dbReference>
<evidence type="ECO:0000256" key="6">
    <source>
        <dbReference type="ARBA" id="ARBA00023176"/>
    </source>
</evidence>
<proteinExistence type="predicted"/>
<dbReference type="PANTHER" id="PTHR22951:SF5">
    <property type="entry name" value="PHOSPHATIDYLINOSITOL-BINDING CLATHRIN ASSEMBLY PROTEIN LAP"/>
    <property type="match status" value="1"/>
</dbReference>